<name>A0A3Q9UL88_9ACTN</name>
<dbReference type="Gene3D" id="3.30.200.20">
    <property type="entry name" value="Phosphorylase Kinase, domain 1"/>
    <property type="match status" value="1"/>
</dbReference>
<evidence type="ECO:0000256" key="5">
    <source>
        <dbReference type="ARBA" id="ARBA00022777"/>
    </source>
</evidence>
<feature type="compositionally biased region" description="Low complexity" evidence="8">
    <location>
        <begin position="497"/>
        <end position="533"/>
    </location>
</feature>
<dbReference type="PROSITE" id="PS50011">
    <property type="entry name" value="PROTEIN_KINASE_DOM"/>
    <property type="match status" value="1"/>
</dbReference>
<accession>A0A3Q9UL88</accession>
<dbReference type="Pfam" id="PF00069">
    <property type="entry name" value="Pkinase"/>
    <property type="match status" value="1"/>
</dbReference>
<dbReference type="KEGG" id="aji:C0Z10_13150"/>
<feature type="region of interest" description="Disordered" evidence="8">
    <location>
        <begin position="310"/>
        <end position="389"/>
    </location>
</feature>
<dbReference type="PROSITE" id="PS00107">
    <property type="entry name" value="PROTEIN_KINASE_ATP"/>
    <property type="match status" value="1"/>
</dbReference>
<reference evidence="12" key="1">
    <citation type="submission" date="2017-12" db="EMBL/GenBank/DDBJ databases">
        <title>Whole genome sequencing of Acidipropionibacterium jensenii strains JS279 and JS280.</title>
        <authorList>
            <person name="Deptula P."/>
            <person name="Laine P."/>
            <person name="Smolander O.-P."/>
            <person name="Paulin L."/>
            <person name="Auvinen P."/>
            <person name="Varmanen P."/>
        </authorList>
    </citation>
    <scope>NUCLEOTIDE SEQUENCE [LARGE SCALE GENOMIC DNA]</scope>
    <source>
        <strain evidence="12">JS280</strain>
    </source>
</reference>
<keyword evidence="5 11" id="KW-0418">Kinase</keyword>
<evidence type="ECO:0000259" key="10">
    <source>
        <dbReference type="PROSITE" id="PS50011"/>
    </source>
</evidence>
<feature type="region of interest" description="Disordered" evidence="8">
    <location>
        <begin position="496"/>
        <end position="533"/>
    </location>
</feature>
<keyword evidence="9" id="KW-0812">Transmembrane</keyword>
<evidence type="ECO:0000256" key="2">
    <source>
        <dbReference type="ARBA" id="ARBA00012513"/>
    </source>
</evidence>
<feature type="compositionally biased region" description="Low complexity" evidence="8">
    <location>
        <begin position="430"/>
        <end position="439"/>
    </location>
</feature>
<comment type="similarity">
    <text evidence="1">Belongs to the protein kinase superfamily. NEK Ser/Thr protein kinase family. NIMA subfamily.</text>
</comment>
<dbReference type="InterPro" id="IPR011009">
    <property type="entry name" value="Kinase-like_dom_sf"/>
</dbReference>
<evidence type="ECO:0000256" key="6">
    <source>
        <dbReference type="ARBA" id="ARBA00022840"/>
    </source>
</evidence>
<dbReference type="PROSITE" id="PS00108">
    <property type="entry name" value="PROTEIN_KINASE_ST"/>
    <property type="match status" value="1"/>
</dbReference>
<feature type="transmembrane region" description="Helical" evidence="9">
    <location>
        <begin position="470"/>
        <end position="490"/>
    </location>
</feature>
<sequence>MTESGDRLGSRYTLDRILGSGAMGQVWLAHRENGDKVAVKMLHPHLTSDRAIVRRFIEERELLTSIHSPAVVEVFDMVMEGEHLGIVMEYVDGPDLGSELALHAKNHELMQEGYAARLGAEVCDGLSAVHAARICHRDVKPANVLLSQGPDGDWHPKLTDFGVSKILDSTLEGSTAFAGTPNYVAPEIIKGQTPSAASDLYSFGVMLYEMVSGHTPFPALNREAVILAHLDREPPRPTGISDAMWYVISCCLAKDPAHRPVSAASVGTSLRRLVEGLDPGVLVQPAVSGMPPEAPGPLPGGAATQIVGQVGGQGWTSMPPQPAGGGQQLPPGSAPQPSGTPQPGYPSGVYPGAPQSYGSGSYPPGSYSSAPYPSGSVPPGPVPPGSVPPGSYPPGSYPAGSYPSGAYSPGAPGSYPPGSYPSGSVPPGPAGTSGTSPSGMTLLGLPHSGGAGTQQTAHTESSRPRRRTGLWISVAALALLAVVVIGAIFLDPFGSEPSAGSAQSATATPSGQTSSASGSESSSAQTTSQPTQTVTLPAGAKLCSPKVGVGTENTSCQLAANVAAAIPDNPGDRFTVTAYSPVTGKNYTLTCTSGQYYMCTKSENNIEVYVIK</sequence>
<dbReference type="Proteomes" id="UP000285875">
    <property type="component" value="Chromosome"/>
</dbReference>
<evidence type="ECO:0000313" key="12">
    <source>
        <dbReference type="Proteomes" id="UP000285875"/>
    </source>
</evidence>
<evidence type="ECO:0000256" key="1">
    <source>
        <dbReference type="ARBA" id="ARBA00010886"/>
    </source>
</evidence>
<feature type="compositionally biased region" description="Pro residues" evidence="8">
    <location>
        <begin position="376"/>
        <end position="389"/>
    </location>
</feature>
<evidence type="ECO:0000256" key="7">
    <source>
        <dbReference type="PROSITE-ProRule" id="PRU10141"/>
    </source>
</evidence>
<feature type="compositionally biased region" description="Low complexity" evidence="8">
    <location>
        <begin position="350"/>
        <end position="375"/>
    </location>
</feature>
<feature type="compositionally biased region" description="Pro residues" evidence="8">
    <location>
        <begin position="332"/>
        <end position="344"/>
    </location>
</feature>
<dbReference type="SUPFAM" id="SSF56112">
    <property type="entry name" value="Protein kinase-like (PK-like)"/>
    <property type="match status" value="1"/>
</dbReference>
<dbReference type="SMART" id="SM00220">
    <property type="entry name" value="S_TKc"/>
    <property type="match status" value="1"/>
</dbReference>
<dbReference type="EC" id="2.7.11.1" evidence="2"/>
<evidence type="ECO:0000256" key="9">
    <source>
        <dbReference type="SAM" id="Phobius"/>
    </source>
</evidence>
<evidence type="ECO:0000256" key="8">
    <source>
        <dbReference type="SAM" id="MobiDB-lite"/>
    </source>
</evidence>
<keyword evidence="9" id="KW-1133">Transmembrane helix</keyword>
<dbReference type="PANTHER" id="PTHR43671:SF13">
    <property type="entry name" value="SERINE_THREONINE-PROTEIN KINASE NEK2"/>
    <property type="match status" value="1"/>
</dbReference>
<dbReference type="InterPro" id="IPR000719">
    <property type="entry name" value="Prot_kinase_dom"/>
</dbReference>
<dbReference type="GO" id="GO:0005524">
    <property type="term" value="F:ATP binding"/>
    <property type="evidence" value="ECO:0007669"/>
    <property type="project" value="UniProtKB-UniRule"/>
</dbReference>
<keyword evidence="6 7" id="KW-0067">ATP-binding</keyword>
<keyword evidence="4 7" id="KW-0547">Nucleotide-binding</keyword>
<keyword evidence="3" id="KW-0808">Transferase</keyword>
<protein>
    <recommendedName>
        <fullName evidence="2">non-specific serine/threonine protein kinase</fullName>
        <ecNumber evidence="2">2.7.11.1</ecNumber>
    </recommendedName>
</protein>
<dbReference type="EMBL" id="CP025570">
    <property type="protein sequence ID" value="AZZ40525.1"/>
    <property type="molecule type" value="Genomic_DNA"/>
</dbReference>
<dbReference type="Gene3D" id="1.10.510.10">
    <property type="entry name" value="Transferase(Phosphotransferase) domain 1"/>
    <property type="match status" value="1"/>
</dbReference>
<feature type="compositionally biased region" description="Pro residues" evidence="8">
    <location>
        <begin position="418"/>
        <end position="429"/>
    </location>
</feature>
<feature type="region of interest" description="Disordered" evidence="8">
    <location>
        <begin position="418"/>
        <end position="466"/>
    </location>
</feature>
<proteinExistence type="inferred from homology"/>
<dbReference type="InterPro" id="IPR008271">
    <property type="entry name" value="Ser/Thr_kinase_AS"/>
</dbReference>
<keyword evidence="9" id="KW-0472">Membrane</keyword>
<feature type="domain" description="Protein kinase" evidence="10">
    <location>
        <begin position="12"/>
        <end position="274"/>
    </location>
</feature>
<feature type="binding site" evidence="7">
    <location>
        <position position="40"/>
    </location>
    <ligand>
        <name>ATP</name>
        <dbReference type="ChEBI" id="CHEBI:30616"/>
    </ligand>
</feature>
<dbReference type="InterPro" id="IPR017441">
    <property type="entry name" value="Protein_kinase_ATP_BS"/>
</dbReference>
<dbReference type="PANTHER" id="PTHR43671">
    <property type="entry name" value="SERINE/THREONINE-PROTEIN KINASE NEK"/>
    <property type="match status" value="1"/>
</dbReference>
<dbReference type="InterPro" id="IPR050660">
    <property type="entry name" value="NEK_Ser/Thr_kinase"/>
</dbReference>
<evidence type="ECO:0000256" key="3">
    <source>
        <dbReference type="ARBA" id="ARBA00022679"/>
    </source>
</evidence>
<gene>
    <name evidence="11" type="ORF">C0Z10_13150</name>
</gene>
<dbReference type="AlphaFoldDB" id="A0A3Q9UL88"/>
<evidence type="ECO:0000313" key="11">
    <source>
        <dbReference type="EMBL" id="AZZ40525.1"/>
    </source>
</evidence>
<organism evidence="11 12">
    <name type="scientific">Acidipropionibacterium jensenii</name>
    <dbReference type="NCBI Taxonomy" id="1749"/>
    <lineage>
        <taxon>Bacteria</taxon>
        <taxon>Bacillati</taxon>
        <taxon>Actinomycetota</taxon>
        <taxon>Actinomycetes</taxon>
        <taxon>Propionibacteriales</taxon>
        <taxon>Propionibacteriaceae</taxon>
        <taxon>Acidipropionibacterium</taxon>
    </lineage>
</organism>
<keyword evidence="11" id="KW-0723">Serine/threonine-protein kinase</keyword>
<evidence type="ECO:0000256" key="4">
    <source>
        <dbReference type="ARBA" id="ARBA00022741"/>
    </source>
</evidence>
<dbReference type="GO" id="GO:0004674">
    <property type="term" value="F:protein serine/threonine kinase activity"/>
    <property type="evidence" value="ECO:0007669"/>
    <property type="project" value="UniProtKB-KW"/>
</dbReference>
<dbReference type="RefSeq" id="WP_097799677.1">
    <property type="nucleotide sequence ID" value="NZ_CP025570.1"/>
</dbReference>
<dbReference type="CDD" id="cd14014">
    <property type="entry name" value="STKc_PknB_like"/>
    <property type="match status" value="1"/>
</dbReference>